<dbReference type="Proteomes" id="UP000298458">
    <property type="component" value="Unassembled WGS sequence"/>
</dbReference>
<feature type="domain" description="Major facilitator superfamily (MFS) profile" evidence="5">
    <location>
        <begin position="7"/>
        <end position="387"/>
    </location>
</feature>
<evidence type="ECO:0000256" key="2">
    <source>
        <dbReference type="ARBA" id="ARBA00022989"/>
    </source>
</evidence>
<dbReference type="OrthoDB" id="9803985at2"/>
<dbReference type="GO" id="GO:0022857">
    <property type="term" value="F:transmembrane transporter activity"/>
    <property type="evidence" value="ECO:0007669"/>
    <property type="project" value="InterPro"/>
</dbReference>
<keyword evidence="3 4" id="KW-0472">Membrane</keyword>
<dbReference type="AlphaFoldDB" id="A0A4R9GBF6"/>
<dbReference type="InterPro" id="IPR011701">
    <property type="entry name" value="MFS"/>
</dbReference>
<name>A0A4R9GBF6_9LEPT</name>
<dbReference type="PROSITE" id="PS50850">
    <property type="entry name" value="MFS"/>
    <property type="match status" value="1"/>
</dbReference>
<gene>
    <name evidence="6" type="ORF">EHO60_13525</name>
</gene>
<organism evidence="6 7">
    <name type="scientific">Leptospira fletcheri</name>
    <dbReference type="NCBI Taxonomy" id="2484981"/>
    <lineage>
        <taxon>Bacteria</taxon>
        <taxon>Pseudomonadati</taxon>
        <taxon>Spirochaetota</taxon>
        <taxon>Spirochaetia</taxon>
        <taxon>Leptospirales</taxon>
        <taxon>Leptospiraceae</taxon>
        <taxon>Leptospira</taxon>
    </lineage>
</organism>
<evidence type="ECO:0000256" key="4">
    <source>
        <dbReference type="SAM" id="Phobius"/>
    </source>
</evidence>
<dbReference type="EMBL" id="RQET01000009">
    <property type="protein sequence ID" value="TGK09034.1"/>
    <property type="molecule type" value="Genomic_DNA"/>
</dbReference>
<feature type="transmembrane region" description="Helical" evidence="4">
    <location>
        <begin position="139"/>
        <end position="158"/>
    </location>
</feature>
<evidence type="ECO:0000256" key="3">
    <source>
        <dbReference type="ARBA" id="ARBA00023136"/>
    </source>
</evidence>
<evidence type="ECO:0000259" key="5">
    <source>
        <dbReference type="PROSITE" id="PS50850"/>
    </source>
</evidence>
<feature type="transmembrane region" description="Helical" evidence="4">
    <location>
        <begin position="333"/>
        <end position="357"/>
    </location>
</feature>
<dbReference type="PANTHER" id="PTHR23518:SF2">
    <property type="entry name" value="MAJOR FACILITATOR SUPERFAMILY TRANSPORTER"/>
    <property type="match status" value="1"/>
</dbReference>
<sequence>MKVITKSIWILSLVSLFTDVASEMLYPILPLYLKSIGFSVLLIGFLEGVAEAVSGLSKGYFGKLSDTNAKRVPFVQWGYLFSALSKPMMGIFSNPAWVFSARTLDRFGKGLRTGARDALLSEEATPETKGAVFGFHRSMDTLGAVIGPFLALCFLHFYPERYVLLFYIALFPGLAAVIASRFLKEKEKPPSPQKADFFGFVGYWKKSPIAYRRLAAGLLVFGVINSSDVFLLMFAKSRGLEDTEVIWMYILYNLTYALASFPVGILSDRFGLKRVLATGLFLFSGVYFGMAFATNRETFYALFILYGFYSATTEGISKALITNITDPSDAATAIGSFAGWNSIASLLASSIAGVVWFSLGPKTLFLSSAGVCLAVVVYLSVLKLERKEAVLR</sequence>
<dbReference type="Gene3D" id="1.20.1250.20">
    <property type="entry name" value="MFS general substrate transporter like domains"/>
    <property type="match status" value="2"/>
</dbReference>
<feature type="transmembrane region" description="Helical" evidence="4">
    <location>
        <begin position="363"/>
        <end position="382"/>
    </location>
</feature>
<keyword evidence="2 4" id="KW-1133">Transmembrane helix</keyword>
<protein>
    <submittedName>
        <fullName evidence="6">MFS transporter</fullName>
    </submittedName>
</protein>
<dbReference type="Pfam" id="PF07690">
    <property type="entry name" value="MFS_1"/>
    <property type="match status" value="1"/>
</dbReference>
<feature type="transmembrane region" description="Helical" evidence="4">
    <location>
        <begin position="164"/>
        <end position="183"/>
    </location>
</feature>
<accession>A0A4R9GBF6</accession>
<keyword evidence="7" id="KW-1185">Reference proteome</keyword>
<dbReference type="InterPro" id="IPR020846">
    <property type="entry name" value="MFS_dom"/>
</dbReference>
<reference evidence="6" key="1">
    <citation type="journal article" date="2019" name="PLoS Negl. Trop. Dis.">
        <title>Revisiting the worldwide diversity of Leptospira species in the environment.</title>
        <authorList>
            <person name="Vincent A.T."/>
            <person name="Schiettekatte O."/>
            <person name="Bourhy P."/>
            <person name="Veyrier F.J."/>
            <person name="Picardeau M."/>
        </authorList>
    </citation>
    <scope>NUCLEOTIDE SEQUENCE [LARGE SCALE GENOMIC DNA]</scope>
    <source>
        <strain evidence="6">SSW15</strain>
    </source>
</reference>
<dbReference type="PANTHER" id="PTHR23518">
    <property type="entry name" value="C-METHYLTRANSFERASE"/>
    <property type="match status" value="1"/>
</dbReference>
<feature type="transmembrane region" description="Helical" evidence="4">
    <location>
        <begin position="246"/>
        <end position="266"/>
    </location>
</feature>
<evidence type="ECO:0000313" key="7">
    <source>
        <dbReference type="Proteomes" id="UP000298458"/>
    </source>
</evidence>
<proteinExistence type="predicted"/>
<evidence type="ECO:0000313" key="6">
    <source>
        <dbReference type="EMBL" id="TGK09034.1"/>
    </source>
</evidence>
<dbReference type="InterPro" id="IPR036259">
    <property type="entry name" value="MFS_trans_sf"/>
</dbReference>
<feature type="transmembrane region" description="Helical" evidence="4">
    <location>
        <begin position="275"/>
        <end position="293"/>
    </location>
</feature>
<dbReference type="CDD" id="cd17370">
    <property type="entry name" value="MFS_MJ1317_like"/>
    <property type="match status" value="1"/>
</dbReference>
<evidence type="ECO:0000256" key="1">
    <source>
        <dbReference type="ARBA" id="ARBA00022692"/>
    </source>
</evidence>
<feature type="transmembrane region" description="Helical" evidence="4">
    <location>
        <begin position="214"/>
        <end position="234"/>
    </location>
</feature>
<keyword evidence="1 4" id="KW-0812">Transmembrane</keyword>
<dbReference type="SUPFAM" id="SSF103473">
    <property type="entry name" value="MFS general substrate transporter"/>
    <property type="match status" value="1"/>
</dbReference>
<dbReference type="RefSeq" id="WP_135768720.1">
    <property type="nucleotide sequence ID" value="NZ_RQET01000009.1"/>
</dbReference>
<feature type="transmembrane region" description="Helical" evidence="4">
    <location>
        <begin position="32"/>
        <end position="53"/>
    </location>
</feature>
<comment type="caution">
    <text evidence="6">The sequence shown here is derived from an EMBL/GenBank/DDBJ whole genome shotgun (WGS) entry which is preliminary data.</text>
</comment>
<feature type="transmembrane region" description="Helical" evidence="4">
    <location>
        <begin position="299"/>
        <end position="321"/>
    </location>
</feature>